<feature type="compositionally biased region" description="Basic and acidic residues" evidence="7">
    <location>
        <begin position="561"/>
        <end position="575"/>
    </location>
</feature>
<comment type="subcellular location">
    <subcellularLocation>
        <location evidence="1">Nucleus</location>
    </subcellularLocation>
</comment>
<protein>
    <submittedName>
        <fullName evidence="10">Uncharacterized protein</fullName>
    </submittedName>
</protein>
<keyword evidence="6" id="KW-0539">Nucleus</keyword>
<dbReference type="SUPFAM" id="SSF110217">
    <property type="entry name" value="DNA-binding protein LAG-1 (CSL)"/>
    <property type="match status" value="1"/>
</dbReference>
<keyword evidence="11" id="KW-1185">Reference proteome</keyword>
<keyword evidence="3" id="KW-0805">Transcription regulation</keyword>
<feature type="compositionally biased region" description="Basic and acidic residues" evidence="7">
    <location>
        <begin position="56"/>
        <end position="79"/>
    </location>
</feature>
<reference evidence="10" key="2">
    <citation type="submission" date="2023-06" db="EMBL/GenBank/DDBJ databases">
        <authorList>
            <person name="Kobayashi Y."/>
            <person name="Kayamori A."/>
            <person name="Aoki K."/>
            <person name="Shiwa Y."/>
            <person name="Fujita N."/>
            <person name="Sugita T."/>
            <person name="Iwasaki W."/>
            <person name="Tanaka N."/>
            <person name="Takashima M."/>
        </authorList>
    </citation>
    <scope>NUCLEOTIDE SEQUENCE</scope>
    <source>
        <strain evidence="10">HIS016</strain>
    </source>
</reference>
<name>A0AAD3TWA6_9TREE</name>
<accession>A0AAD3TWA6</accession>
<dbReference type="EMBL" id="BTCM01000005">
    <property type="protein sequence ID" value="GMK58022.1"/>
    <property type="molecule type" value="Genomic_DNA"/>
</dbReference>
<proteinExistence type="inferred from homology"/>
<gene>
    <name evidence="10" type="ORF">CspeluHIS016_0500540</name>
</gene>
<comment type="caution">
    <text evidence="10">The sequence shown here is derived from an EMBL/GenBank/DDBJ whole genome shotgun (WGS) entry which is preliminary data.</text>
</comment>
<evidence type="ECO:0000256" key="6">
    <source>
        <dbReference type="ARBA" id="ARBA00023242"/>
    </source>
</evidence>
<feature type="region of interest" description="Disordered" evidence="7">
    <location>
        <begin position="176"/>
        <end position="214"/>
    </location>
</feature>
<evidence type="ECO:0000256" key="5">
    <source>
        <dbReference type="ARBA" id="ARBA00023163"/>
    </source>
</evidence>
<evidence type="ECO:0000313" key="11">
    <source>
        <dbReference type="Proteomes" id="UP001222932"/>
    </source>
</evidence>
<feature type="compositionally biased region" description="Low complexity" evidence="7">
    <location>
        <begin position="199"/>
        <end position="209"/>
    </location>
</feature>
<dbReference type="AlphaFoldDB" id="A0AAD3TWA6"/>
<dbReference type="InterPro" id="IPR037095">
    <property type="entry name" value="RBP-J/Cbf11_DNA-bd_sf"/>
</dbReference>
<evidence type="ECO:0000259" key="8">
    <source>
        <dbReference type="SMART" id="SM01267"/>
    </source>
</evidence>
<reference evidence="10" key="1">
    <citation type="journal article" date="2023" name="BMC Genomics">
        <title>Chromosome-level genome assemblies of Cutaneotrichosporon spp. (Trichosporonales, Basidiomycota) reveal imbalanced evolution between nucleotide sequences and chromosome synteny.</title>
        <authorList>
            <person name="Kobayashi Y."/>
            <person name="Kayamori A."/>
            <person name="Aoki K."/>
            <person name="Shiwa Y."/>
            <person name="Matsutani M."/>
            <person name="Fujita N."/>
            <person name="Sugita T."/>
            <person name="Iwasaki W."/>
            <person name="Tanaka N."/>
            <person name="Takashima M."/>
        </authorList>
    </citation>
    <scope>NUCLEOTIDE SEQUENCE</scope>
    <source>
        <strain evidence="10">HIS016</strain>
    </source>
</reference>
<dbReference type="GO" id="GO:0005634">
    <property type="term" value="C:nucleus"/>
    <property type="evidence" value="ECO:0007669"/>
    <property type="project" value="UniProtKB-SubCell"/>
</dbReference>
<comment type="similarity">
    <text evidence="2">Belongs to the Su(H) family.</text>
</comment>
<sequence length="929" mass="99455">MADDDTGSTPLDLLLNAISGNGDYAFQGEGHFTGEIDPAFAAEEGQDDAILLENGDHDVDVDRGTEGARDVGENGRAEGDEQVDQLPPSPRQARVQRMLREHFAGGDTVSTVEVWHPKTGQKSYGKERRILQPPPTLRVSGPLAPLVTYVTLSAHPNVEAEAGRVCFSAQSHRFGLAEPEPEPEPHFAESKRDERARQTRALRAQASRAGWGSTLPWERSRTGIRGREEVADGITFPGLWVGEETGKSKEFRLELSVGVPGVEVDESGQPLNLLVGEGVDAPLDEAALRHVLGSNGVFPDMVLPHVLETDVDAAVAAAQEHPQPDTLETQHDTLESHSTLAHAESSLPNNTLVATPSEALSAQPLVPSPAPWATFISGPLTIVSKPSQKTARARNMASCLSSHDPFALFVRVNAQTVRTKLLNLDGADTGSPTLTARAGKWTPFRFEVIQRASSPEDERRGRFKLDASDVVVTYGSIVRLVDLTSGVHSDPLRLVRVDKNEVTVGSDVGHPVSELQRIGLVRVKENLEDDMPGARRWYLSSPGALAGAGEVKTSRTRLRKSVSELEEKPEAAEQPRKKRKTKRHALARAVIEEEEQGASASGLMFKAADRRGEVDDQGVRSIIETVQDSMCWVLSSVRCFSYTFFNALGEPGPGSLPTASLDPVPRLLANPTINTASTPATLQLTLSGLFVPNELGVLQPLRVYVGPIGPLRATTWRSVAPEGKYFDPHSLLDAIPFSGGAEETSLPADAPAVRSNFPHSVPHVIVSVELPSLDELARAMQSAPVPHDDPWLGLGAGELTIQEALHNANKAADSEGDLALEPGEFGVDSLNQLDATLDDAGNPVATGATTTTSISPPMPVGPTHGWADSTITMHRPGHVVAEDNALPVVLVRPDGVGHGIGWSVERGPSVPSSETAAGIQIVKTIGRMR</sequence>
<dbReference type="GO" id="GO:0001228">
    <property type="term" value="F:DNA-binding transcription activator activity, RNA polymerase II-specific"/>
    <property type="evidence" value="ECO:0007669"/>
    <property type="project" value="InterPro"/>
</dbReference>
<dbReference type="SUPFAM" id="SSF49417">
    <property type="entry name" value="p53-like transcription factors"/>
    <property type="match status" value="1"/>
</dbReference>
<dbReference type="InterPro" id="IPR015351">
    <property type="entry name" value="RBP-J/Cbf11/Cbf12_DNA-bd"/>
</dbReference>
<feature type="compositionally biased region" description="Basic and acidic residues" evidence="7">
    <location>
        <begin position="183"/>
        <end position="197"/>
    </location>
</feature>
<dbReference type="Proteomes" id="UP001222932">
    <property type="component" value="Unassembled WGS sequence"/>
</dbReference>
<evidence type="ECO:0000256" key="1">
    <source>
        <dbReference type="ARBA" id="ARBA00004123"/>
    </source>
</evidence>
<evidence type="ECO:0000313" key="10">
    <source>
        <dbReference type="EMBL" id="GMK58022.1"/>
    </source>
</evidence>
<dbReference type="GO" id="GO:0000978">
    <property type="term" value="F:RNA polymerase II cis-regulatory region sequence-specific DNA binding"/>
    <property type="evidence" value="ECO:0007669"/>
    <property type="project" value="InterPro"/>
</dbReference>
<dbReference type="InterPro" id="IPR015350">
    <property type="entry name" value="Beta-trefoil_DNA-bd_dom"/>
</dbReference>
<dbReference type="InterPro" id="IPR008967">
    <property type="entry name" value="p53-like_TF_DNA-bd_sf"/>
</dbReference>
<dbReference type="SMART" id="SM01267">
    <property type="entry name" value="LAG1_DNAbind"/>
    <property type="match status" value="1"/>
</dbReference>
<dbReference type="Pfam" id="PF09270">
    <property type="entry name" value="BTD"/>
    <property type="match status" value="1"/>
</dbReference>
<keyword evidence="4" id="KW-0238">DNA-binding</keyword>
<dbReference type="Gene3D" id="2.60.40.1450">
    <property type="entry name" value="LAG1, DNA binding domain"/>
    <property type="match status" value="1"/>
</dbReference>
<organism evidence="10 11">
    <name type="scientific">Cutaneotrichosporon spelunceum</name>
    <dbReference type="NCBI Taxonomy" id="1672016"/>
    <lineage>
        <taxon>Eukaryota</taxon>
        <taxon>Fungi</taxon>
        <taxon>Dikarya</taxon>
        <taxon>Basidiomycota</taxon>
        <taxon>Agaricomycotina</taxon>
        <taxon>Tremellomycetes</taxon>
        <taxon>Trichosporonales</taxon>
        <taxon>Trichosporonaceae</taxon>
        <taxon>Cutaneotrichosporon</taxon>
    </lineage>
</organism>
<dbReference type="Gene3D" id="2.80.10.50">
    <property type="match status" value="1"/>
</dbReference>
<keyword evidence="5" id="KW-0804">Transcription</keyword>
<dbReference type="InterPro" id="IPR036358">
    <property type="entry name" value="BTD_sf"/>
</dbReference>
<feature type="domain" description="Beta-trefoil DNA-binding" evidence="9">
    <location>
        <begin position="398"/>
        <end position="592"/>
    </location>
</feature>
<dbReference type="InterPro" id="IPR040159">
    <property type="entry name" value="CLS_fam"/>
</dbReference>
<dbReference type="Pfam" id="PF09271">
    <property type="entry name" value="LAG1-DNAbind"/>
    <property type="match status" value="1"/>
</dbReference>
<feature type="domain" description="RBP-J/Cbf11/Cbf12 DNA binding" evidence="8">
    <location>
        <begin position="111"/>
        <end position="397"/>
    </location>
</feature>
<feature type="region of interest" description="Disordered" evidence="7">
    <location>
        <begin position="56"/>
        <end position="91"/>
    </location>
</feature>
<dbReference type="PANTHER" id="PTHR10665">
    <property type="entry name" value="RECOMBINING BINDING PROTEIN SUPPRESSOR OF HAIRLESS"/>
    <property type="match status" value="1"/>
</dbReference>
<evidence type="ECO:0000256" key="7">
    <source>
        <dbReference type="SAM" id="MobiDB-lite"/>
    </source>
</evidence>
<dbReference type="SMART" id="SM01268">
    <property type="entry name" value="BTD"/>
    <property type="match status" value="1"/>
</dbReference>
<feature type="region of interest" description="Disordered" evidence="7">
    <location>
        <begin position="560"/>
        <end position="582"/>
    </location>
</feature>
<evidence type="ECO:0000259" key="9">
    <source>
        <dbReference type="SMART" id="SM01268"/>
    </source>
</evidence>
<evidence type="ECO:0000256" key="3">
    <source>
        <dbReference type="ARBA" id="ARBA00023015"/>
    </source>
</evidence>
<evidence type="ECO:0000256" key="4">
    <source>
        <dbReference type="ARBA" id="ARBA00023125"/>
    </source>
</evidence>
<evidence type="ECO:0000256" key="2">
    <source>
        <dbReference type="ARBA" id="ARBA00009704"/>
    </source>
</evidence>